<dbReference type="EMBL" id="CP036263">
    <property type="protein sequence ID" value="QDS96967.1"/>
    <property type="molecule type" value="Genomic_DNA"/>
</dbReference>
<dbReference type="Proteomes" id="UP000319852">
    <property type="component" value="Chromosome"/>
</dbReference>
<gene>
    <name evidence="4" type="primary">epsM</name>
    <name evidence="4" type="ORF">HG15A2_02260</name>
</gene>
<comment type="similarity">
    <text evidence="1">Belongs to the transferase hexapeptide repeat family.</text>
</comment>
<name>A0A517MQA1_9BACT</name>
<dbReference type="PANTHER" id="PTHR43300:SF7">
    <property type="entry name" value="UDP-N-ACETYLBACILLOSAMINE N-ACETYLTRANSFERASE"/>
    <property type="match status" value="1"/>
</dbReference>
<feature type="site" description="Increases basicity of active site His" evidence="2">
    <location>
        <position position="149"/>
    </location>
</feature>
<dbReference type="SUPFAM" id="SSF51161">
    <property type="entry name" value="Trimeric LpxA-like enzymes"/>
    <property type="match status" value="1"/>
</dbReference>
<feature type="binding site" evidence="3">
    <location>
        <position position="82"/>
    </location>
    <ligand>
        <name>substrate</name>
    </ligand>
</feature>
<keyword evidence="4" id="KW-0808">Transferase</keyword>
<protein>
    <submittedName>
        <fullName evidence="4">Acetyltransferase EpsM</fullName>
        <ecNumber evidence="4">2.3.1.-</ecNumber>
    </submittedName>
</protein>
<dbReference type="OrthoDB" id="277902at2"/>
<dbReference type="InterPro" id="IPR011004">
    <property type="entry name" value="Trimer_LpxA-like_sf"/>
</dbReference>
<dbReference type="PANTHER" id="PTHR43300">
    <property type="entry name" value="ACETYLTRANSFERASE"/>
    <property type="match status" value="1"/>
</dbReference>
<feature type="active site" description="Proton acceptor" evidence="2">
    <location>
        <position position="148"/>
    </location>
</feature>
<dbReference type="CDD" id="cd03360">
    <property type="entry name" value="LbH_AT_putative"/>
    <property type="match status" value="1"/>
</dbReference>
<sequence>MPIKKKLVVVGGGALGREVALYAQDMIDAEAAGLEFDGIAGFLDDSATAADQLSALGVQFDFVEPAQGHVARNDCVYIIAVGNAKVRRVLRDGLAGKPHYANVIHPTAYVASSAVLGQGVIVAPFGFVGANATLQDHVVLNTYASAGHDSLVGRYCVFSPYAVINGNVELGEEVFMGTHATVIPGLTVGKSSSLAAGAVVVRDVQPEFFMMGNPSKGWRMYEDNS</sequence>
<evidence type="ECO:0000256" key="2">
    <source>
        <dbReference type="PIRSR" id="PIRSR620019-1"/>
    </source>
</evidence>
<dbReference type="EC" id="2.3.1.-" evidence="4"/>
<accession>A0A517MQA1</accession>
<dbReference type="RefSeq" id="WP_145056973.1">
    <property type="nucleotide sequence ID" value="NZ_CP036263.1"/>
</dbReference>
<keyword evidence="5" id="KW-1185">Reference proteome</keyword>
<reference evidence="4 5" key="1">
    <citation type="submission" date="2019-02" db="EMBL/GenBank/DDBJ databases">
        <title>Deep-cultivation of Planctomycetes and their phenomic and genomic characterization uncovers novel biology.</title>
        <authorList>
            <person name="Wiegand S."/>
            <person name="Jogler M."/>
            <person name="Boedeker C."/>
            <person name="Pinto D."/>
            <person name="Vollmers J."/>
            <person name="Rivas-Marin E."/>
            <person name="Kohn T."/>
            <person name="Peeters S.H."/>
            <person name="Heuer A."/>
            <person name="Rast P."/>
            <person name="Oberbeckmann S."/>
            <person name="Bunk B."/>
            <person name="Jeske O."/>
            <person name="Meyerdierks A."/>
            <person name="Storesund J.E."/>
            <person name="Kallscheuer N."/>
            <person name="Luecker S."/>
            <person name="Lage O.M."/>
            <person name="Pohl T."/>
            <person name="Merkel B.J."/>
            <person name="Hornburger P."/>
            <person name="Mueller R.-W."/>
            <person name="Bruemmer F."/>
            <person name="Labrenz M."/>
            <person name="Spormann A.M."/>
            <person name="Op den Camp H."/>
            <person name="Overmann J."/>
            <person name="Amann R."/>
            <person name="Jetten M.S.M."/>
            <person name="Mascher T."/>
            <person name="Medema M.H."/>
            <person name="Devos D.P."/>
            <person name="Kaster A.-K."/>
            <person name="Ovreas L."/>
            <person name="Rohde M."/>
            <person name="Galperin M.Y."/>
            <person name="Jogler C."/>
        </authorList>
    </citation>
    <scope>NUCLEOTIDE SEQUENCE [LARGE SCALE GENOMIC DNA]</scope>
    <source>
        <strain evidence="4 5">HG15A2</strain>
    </source>
</reference>
<dbReference type="InterPro" id="IPR020019">
    <property type="entry name" value="AcTrfase_PglD-like"/>
</dbReference>
<proteinExistence type="inferred from homology"/>
<evidence type="ECO:0000313" key="4">
    <source>
        <dbReference type="EMBL" id="QDS96967.1"/>
    </source>
</evidence>
<dbReference type="KEGG" id="amob:HG15A2_02260"/>
<dbReference type="Gene3D" id="2.160.10.10">
    <property type="entry name" value="Hexapeptide repeat proteins"/>
    <property type="match status" value="1"/>
</dbReference>
<dbReference type="AlphaFoldDB" id="A0A517MQA1"/>
<evidence type="ECO:0000313" key="5">
    <source>
        <dbReference type="Proteomes" id="UP000319852"/>
    </source>
</evidence>
<keyword evidence="4" id="KW-0012">Acyltransferase</keyword>
<evidence type="ECO:0000256" key="3">
    <source>
        <dbReference type="PIRSR" id="PIRSR620019-2"/>
    </source>
</evidence>
<dbReference type="GO" id="GO:0016746">
    <property type="term" value="F:acyltransferase activity"/>
    <property type="evidence" value="ECO:0007669"/>
    <property type="project" value="UniProtKB-KW"/>
</dbReference>
<evidence type="ECO:0000256" key="1">
    <source>
        <dbReference type="ARBA" id="ARBA00007274"/>
    </source>
</evidence>
<dbReference type="InterPro" id="IPR050179">
    <property type="entry name" value="Trans_hexapeptide_repeat"/>
</dbReference>
<organism evidence="4 5">
    <name type="scientific">Adhaeretor mobilis</name>
    <dbReference type="NCBI Taxonomy" id="1930276"/>
    <lineage>
        <taxon>Bacteria</taxon>
        <taxon>Pseudomonadati</taxon>
        <taxon>Planctomycetota</taxon>
        <taxon>Planctomycetia</taxon>
        <taxon>Pirellulales</taxon>
        <taxon>Lacipirellulaceae</taxon>
        <taxon>Adhaeretor</taxon>
    </lineage>
</organism>
<dbReference type="Gene3D" id="3.40.50.20">
    <property type="match status" value="1"/>
</dbReference>